<dbReference type="AlphaFoldDB" id="A0AA46YR71"/>
<organism evidence="2 3">
    <name type="scientific">Lactococcus garvieae</name>
    <dbReference type="NCBI Taxonomy" id="1363"/>
    <lineage>
        <taxon>Bacteria</taxon>
        <taxon>Bacillati</taxon>
        <taxon>Bacillota</taxon>
        <taxon>Bacilli</taxon>
        <taxon>Lactobacillales</taxon>
        <taxon>Streptococcaceae</taxon>
        <taxon>Lactococcus</taxon>
    </lineage>
</organism>
<accession>A0AA46YR71</accession>
<dbReference type="Proteomes" id="UP001164042">
    <property type="component" value="Chromosome"/>
</dbReference>
<name>A0AA46YR71_9LACT</name>
<feature type="domain" description="DUF4325" evidence="1">
    <location>
        <begin position="19"/>
        <end position="81"/>
    </location>
</feature>
<dbReference type="RefSeq" id="WP_264308447.1">
    <property type="nucleotide sequence ID" value="NZ_CP109635.1"/>
</dbReference>
<evidence type="ECO:0000313" key="3">
    <source>
        <dbReference type="Proteomes" id="UP001164042"/>
    </source>
</evidence>
<protein>
    <submittedName>
        <fullName evidence="2">STAS-like domain-containing protein</fullName>
    </submittedName>
</protein>
<dbReference type="EMBL" id="CP109635">
    <property type="protein sequence ID" value="UYT10740.1"/>
    <property type="molecule type" value="Genomic_DNA"/>
</dbReference>
<dbReference type="InterPro" id="IPR025474">
    <property type="entry name" value="DUF4325"/>
</dbReference>
<evidence type="ECO:0000259" key="1">
    <source>
        <dbReference type="Pfam" id="PF14213"/>
    </source>
</evidence>
<evidence type="ECO:0000313" key="2">
    <source>
        <dbReference type="EMBL" id="UYT10740.1"/>
    </source>
</evidence>
<proteinExistence type="predicted"/>
<reference evidence="2" key="1">
    <citation type="submission" date="2022-10" db="EMBL/GenBank/DDBJ databases">
        <title>Genome assembly of Lactococcus garvieae isolates from cricket gut.</title>
        <authorList>
            <person name="Luecke A.R."/>
            <person name="Brown A.M.V."/>
            <person name="Wakeman C.A."/>
        </authorList>
    </citation>
    <scope>NUCLEOTIDE SEQUENCE</scope>
    <source>
        <strain evidence="2">Alexii-11_2</strain>
    </source>
</reference>
<sequence>MVTLSVRDLISDFSNNNASGEILFQQIKNLFENQESVVVSFQGISDISSSFVNSAFIDLLNEYDFDYIRKNLKFINSTKQINSLIKDRFTFEVKKTLVNA</sequence>
<gene>
    <name evidence="2" type="ORF">OF801_02020</name>
</gene>
<dbReference type="Pfam" id="PF14213">
    <property type="entry name" value="DUF4325"/>
    <property type="match status" value="1"/>
</dbReference>